<dbReference type="GO" id="GO:1904680">
    <property type="term" value="F:peptide transmembrane transporter activity"/>
    <property type="evidence" value="ECO:0007669"/>
    <property type="project" value="TreeGrafter"/>
</dbReference>
<evidence type="ECO:0000313" key="7">
    <source>
        <dbReference type="Proteomes" id="UP000296159"/>
    </source>
</evidence>
<dbReference type="RefSeq" id="WP_136167127.1">
    <property type="nucleotide sequence ID" value="NZ_KZ819082.1"/>
</dbReference>
<dbReference type="CDD" id="cd08517">
    <property type="entry name" value="PBP2_NikA_DppA_OppA_like_13"/>
    <property type="match status" value="1"/>
</dbReference>
<protein>
    <submittedName>
        <fullName evidence="6">ABC transporter substrate-binding protein</fullName>
    </submittedName>
</protein>
<feature type="signal peptide" evidence="4">
    <location>
        <begin position="1"/>
        <end position="23"/>
    </location>
</feature>
<evidence type="ECO:0000256" key="4">
    <source>
        <dbReference type="SAM" id="SignalP"/>
    </source>
</evidence>
<dbReference type="InterPro" id="IPR039424">
    <property type="entry name" value="SBP_5"/>
</dbReference>
<dbReference type="InterPro" id="IPR000914">
    <property type="entry name" value="SBP_5_dom"/>
</dbReference>
<dbReference type="GO" id="GO:0030288">
    <property type="term" value="C:outer membrane-bounded periplasmic space"/>
    <property type="evidence" value="ECO:0007669"/>
    <property type="project" value="UniProtKB-ARBA"/>
</dbReference>
<accession>A0A2U1TX26</accession>
<dbReference type="Gene3D" id="3.10.105.10">
    <property type="entry name" value="Dipeptide-binding Protein, Domain 3"/>
    <property type="match status" value="1"/>
</dbReference>
<dbReference type="PIRSF" id="PIRSF002741">
    <property type="entry name" value="MppA"/>
    <property type="match status" value="1"/>
</dbReference>
<dbReference type="Gene3D" id="3.40.190.10">
    <property type="entry name" value="Periplasmic binding protein-like II"/>
    <property type="match status" value="1"/>
</dbReference>
<dbReference type="InterPro" id="IPR030678">
    <property type="entry name" value="Peptide/Ni-bd"/>
</dbReference>
<feature type="chain" id="PRO_5015488401" evidence="4">
    <location>
        <begin position="24"/>
        <end position="528"/>
    </location>
</feature>
<dbReference type="AlphaFoldDB" id="A0A2U1TX26"/>
<proteinExistence type="inferred from homology"/>
<gene>
    <name evidence="6" type="ORF">DDT56_14435</name>
</gene>
<dbReference type="SUPFAM" id="SSF53850">
    <property type="entry name" value="Periplasmic binding protein-like II"/>
    <property type="match status" value="1"/>
</dbReference>
<dbReference type="Proteomes" id="UP000296159">
    <property type="component" value="Unassembled WGS sequence"/>
</dbReference>
<evidence type="ECO:0000313" key="6">
    <source>
        <dbReference type="EMBL" id="PWC13968.1"/>
    </source>
</evidence>
<keyword evidence="2" id="KW-0813">Transport</keyword>
<evidence type="ECO:0000259" key="5">
    <source>
        <dbReference type="Pfam" id="PF00496"/>
    </source>
</evidence>
<keyword evidence="7" id="KW-1185">Reference proteome</keyword>
<evidence type="ECO:0000256" key="3">
    <source>
        <dbReference type="ARBA" id="ARBA00022729"/>
    </source>
</evidence>
<evidence type="ECO:0000256" key="1">
    <source>
        <dbReference type="ARBA" id="ARBA00005695"/>
    </source>
</evidence>
<dbReference type="EMBL" id="QDKH01000016">
    <property type="protein sequence ID" value="PWC13968.1"/>
    <property type="molecule type" value="Genomic_DNA"/>
</dbReference>
<name>A0A2U1TX26_9GAMM</name>
<dbReference type="GO" id="GO:0043190">
    <property type="term" value="C:ATP-binding cassette (ABC) transporter complex"/>
    <property type="evidence" value="ECO:0007669"/>
    <property type="project" value="InterPro"/>
</dbReference>
<comment type="similarity">
    <text evidence="1">Belongs to the bacterial solute-binding protein 5 family.</text>
</comment>
<dbReference type="Pfam" id="PF00496">
    <property type="entry name" value="SBP_bac_5"/>
    <property type="match status" value="1"/>
</dbReference>
<comment type="caution">
    <text evidence="6">The sequence shown here is derived from an EMBL/GenBank/DDBJ whole genome shotgun (WGS) entry which is preliminary data.</text>
</comment>
<keyword evidence="3 4" id="KW-0732">Signal</keyword>
<dbReference type="PANTHER" id="PTHR30290">
    <property type="entry name" value="PERIPLASMIC BINDING COMPONENT OF ABC TRANSPORTER"/>
    <property type="match status" value="1"/>
</dbReference>
<feature type="domain" description="Solute-binding protein family 5" evidence="5">
    <location>
        <begin position="74"/>
        <end position="438"/>
    </location>
</feature>
<dbReference type="GO" id="GO:0015833">
    <property type="term" value="P:peptide transport"/>
    <property type="evidence" value="ECO:0007669"/>
    <property type="project" value="TreeGrafter"/>
</dbReference>
<evidence type="ECO:0000256" key="2">
    <source>
        <dbReference type="ARBA" id="ARBA00022448"/>
    </source>
</evidence>
<reference evidence="6 7" key="1">
    <citation type="submission" date="2018-04" db="EMBL/GenBank/DDBJ databases">
        <title>Brenneria corticis sp.nov.</title>
        <authorList>
            <person name="Li Y."/>
        </authorList>
    </citation>
    <scope>NUCLEOTIDE SEQUENCE [LARGE SCALE GENOMIC DNA]</scope>
    <source>
        <strain evidence="6 7">CFCC 11842</strain>
    </source>
</reference>
<sequence>MKKHALLSILVIASSLFSLHGQAADPTPKRGGTLNFLVEPEPPVLTTLINTAGPILKVNSKVIEGLLNYDFDLKPVPALATSWSISPDGKQYTFHLRQGVKWHDGKDFTSADVAFSILAVRQYNSRGQGTFASVTDVKTPDPYTAVVELSQPAPYLLSAFSANEAPIVPKHLYEGTDIRSNPHNTAPVGTGPYVFKEWVRGSHIIYERNPQYWDQPKPYIDKLVVKFIPDAATRTIAFETGALDLGSESPVPLSEIGRIEKNSKLGIETGGYGYGPTQTRIEFNLDNSYLKHLKVRQAIAHSINRDVLKNVVWYGYAVSSPTPITPELAQFHDGTPSPYGFDIAKANALLDEAGFPKQANGIRFKLTHDYLPYGDGFKRVAEYVKSALAKVGIDVTIRSQDFATYIKRVYTDRDFDFTNHSISNLFDPAVGVQRLYWSQSFKPGVPFGNGSHYHNPEVDRLLEQAAVEIDPAKRAELYKQFQRIVEVELPDLNLLQIKRLTIYNKRVHNHLTDIQGVNGSLAEVWLDQ</sequence>
<organism evidence="6 7">
    <name type="scientific">Brenneria corticis</name>
    <dbReference type="NCBI Taxonomy" id="2173106"/>
    <lineage>
        <taxon>Bacteria</taxon>
        <taxon>Pseudomonadati</taxon>
        <taxon>Pseudomonadota</taxon>
        <taxon>Gammaproteobacteria</taxon>
        <taxon>Enterobacterales</taxon>
        <taxon>Pectobacteriaceae</taxon>
        <taxon>Brenneria</taxon>
    </lineage>
</organism>
<dbReference type="PANTHER" id="PTHR30290:SF9">
    <property type="entry name" value="OLIGOPEPTIDE-BINDING PROTEIN APPA"/>
    <property type="match status" value="1"/>
</dbReference>